<accession>A0ABW2CCI3</accession>
<keyword evidence="5" id="KW-0472">Membrane</keyword>
<dbReference type="Pfam" id="PF21274">
    <property type="entry name" value="Rng_hyd_C"/>
    <property type="match status" value="1"/>
</dbReference>
<dbReference type="Gene3D" id="3.30.9.10">
    <property type="entry name" value="D-Amino Acid Oxidase, subunit A, domain 2"/>
    <property type="match status" value="1"/>
</dbReference>
<reference evidence="8" key="1">
    <citation type="journal article" date="2019" name="Int. J. Syst. Evol. Microbiol.">
        <title>The Global Catalogue of Microorganisms (GCM) 10K type strain sequencing project: providing services to taxonomists for standard genome sequencing and annotation.</title>
        <authorList>
            <consortium name="The Broad Institute Genomics Platform"/>
            <consortium name="The Broad Institute Genome Sequencing Center for Infectious Disease"/>
            <person name="Wu L."/>
            <person name="Ma J."/>
        </authorList>
    </citation>
    <scope>NUCLEOTIDE SEQUENCE [LARGE SCALE GENOMIC DNA]</scope>
    <source>
        <strain evidence="8">JCM 3369</strain>
    </source>
</reference>
<dbReference type="InterPro" id="IPR036188">
    <property type="entry name" value="FAD/NAD-bd_sf"/>
</dbReference>
<dbReference type="RefSeq" id="WP_160821501.1">
    <property type="nucleotide sequence ID" value="NZ_JBHSXS010000003.1"/>
</dbReference>
<name>A0ABW2CCI3_9ACTN</name>
<dbReference type="InterPro" id="IPR050641">
    <property type="entry name" value="RIFMO-like"/>
</dbReference>
<dbReference type="Pfam" id="PF01494">
    <property type="entry name" value="FAD_binding_3"/>
    <property type="match status" value="1"/>
</dbReference>
<feature type="transmembrane region" description="Helical" evidence="5">
    <location>
        <begin position="7"/>
        <end position="29"/>
    </location>
</feature>
<comment type="cofactor">
    <cofactor evidence="1">
        <name>FAD</name>
        <dbReference type="ChEBI" id="CHEBI:57692"/>
    </cofactor>
</comment>
<evidence type="ECO:0000256" key="5">
    <source>
        <dbReference type="SAM" id="Phobius"/>
    </source>
</evidence>
<feature type="region of interest" description="Disordered" evidence="4">
    <location>
        <begin position="89"/>
        <end position="112"/>
    </location>
</feature>
<evidence type="ECO:0000313" key="8">
    <source>
        <dbReference type="Proteomes" id="UP001596380"/>
    </source>
</evidence>
<organism evidence="7 8">
    <name type="scientific">Actinomadura yumaensis</name>
    <dbReference type="NCBI Taxonomy" id="111807"/>
    <lineage>
        <taxon>Bacteria</taxon>
        <taxon>Bacillati</taxon>
        <taxon>Actinomycetota</taxon>
        <taxon>Actinomycetes</taxon>
        <taxon>Streptosporangiales</taxon>
        <taxon>Thermomonosporaceae</taxon>
        <taxon>Actinomadura</taxon>
    </lineage>
</organism>
<keyword evidence="2" id="KW-0285">Flavoprotein</keyword>
<sequence>MSEIRTPVLVVGGGVAGLTAAAFLAWHGVGCVLIERHSDLLIHPRARGLTPRTMEIYRQLGVEDALRRVAYAGEGFVWRPVRARTLNDEEYGVPDEPFEDDGSASSPTSFGPVDQDKLEVVLRDRARELGADVRFATELISFEQNGAGVTARVVDHATGEHRTIRAGYLVAADGFHSPIRARLGIEADGPGTMFHTITAVIEADLSPATRGREVGTAYLDEPQPFTILMAHDAEGRRWVFGTGYDPDRDCPYDFTDERVTALVRAAAGLPDLKVGLCPQVPGTDLKVLSFPIGAHLARAYRDGRVFLAGDAAHAWPPTGGLGANAGIQDAHNLAWKLAEVHHGRAGEALLDSYDAERRPAGLLTMQQALARFGTRMGPAEAPPVIDYGAVSMGYRYVSSAVLGAEDGAPLRPAELDGRPGTRAPHRVLGDGRSTLDLYGRGFVLVAPDASWLGPALDAGLEAHEVPGTERALLVRPDGFVAWRGGDPADLAGALRAVRHVP</sequence>
<dbReference type="SUPFAM" id="SSF51905">
    <property type="entry name" value="FAD/NAD(P)-binding domain"/>
    <property type="match status" value="1"/>
</dbReference>
<protein>
    <submittedName>
        <fullName evidence="7">FAD-dependent monooxygenase</fullName>
    </submittedName>
</protein>
<evidence type="ECO:0000256" key="3">
    <source>
        <dbReference type="ARBA" id="ARBA00022827"/>
    </source>
</evidence>
<dbReference type="PANTHER" id="PTHR43004:SF19">
    <property type="entry name" value="BINDING MONOOXYGENASE, PUTATIVE (JCVI)-RELATED"/>
    <property type="match status" value="1"/>
</dbReference>
<keyword evidence="7" id="KW-0560">Oxidoreductase</keyword>
<proteinExistence type="predicted"/>
<feature type="domain" description="FAD-binding" evidence="6">
    <location>
        <begin position="5"/>
        <end position="366"/>
    </location>
</feature>
<keyword evidence="8" id="KW-1185">Reference proteome</keyword>
<dbReference type="PRINTS" id="PR00420">
    <property type="entry name" value="RNGMNOXGNASE"/>
</dbReference>
<keyword evidence="5" id="KW-1133">Transmembrane helix</keyword>
<evidence type="ECO:0000256" key="1">
    <source>
        <dbReference type="ARBA" id="ARBA00001974"/>
    </source>
</evidence>
<dbReference type="PANTHER" id="PTHR43004">
    <property type="entry name" value="TRK SYSTEM POTASSIUM UPTAKE PROTEIN"/>
    <property type="match status" value="1"/>
</dbReference>
<dbReference type="Gene3D" id="3.50.50.60">
    <property type="entry name" value="FAD/NAD(P)-binding domain"/>
    <property type="match status" value="1"/>
</dbReference>
<dbReference type="InterPro" id="IPR002938">
    <property type="entry name" value="FAD-bd"/>
</dbReference>
<keyword evidence="5" id="KW-0812">Transmembrane</keyword>
<dbReference type="EMBL" id="JBHSXS010000003">
    <property type="protein sequence ID" value="MFC6879512.1"/>
    <property type="molecule type" value="Genomic_DNA"/>
</dbReference>
<dbReference type="Gene3D" id="3.40.30.120">
    <property type="match status" value="1"/>
</dbReference>
<gene>
    <name evidence="7" type="ORF">ACFQKB_07000</name>
</gene>
<feature type="compositionally biased region" description="Acidic residues" evidence="4">
    <location>
        <begin position="89"/>
        <end position="102"/>
    </location>
</feature>
<keyword evidence="7" id="KW-0503">Monooxygenase</keyword>
<evidence type="ECO:0000256" key="4">
    <source>
        <dbReference type="SAM" id="MobiDB-lite"/>
    </source>
</evidence>
<dbReference type="Proteomes" id="UP001596380">
    <property type="component" value="Unassembled WGS sequence"/>
</dbReference>
<comment type="caution">
    <text evidence="7">The sequence shown here is derived from an EMBL/GenBank/DDBJ whole genome shotgun (WGS) entry which is preliminary data.</text>
</comment>
<evidence type="ECO:0000259" key="6">
    <source>
        <dbReference type="Pfam" id="PF01494"/>
    </source>
</evidence>
<dbReference type="GO" id="GO:0004497">
    <property type="term" value="F:monooxygenase activity"/>
    <property type="evidence" value="ECO:0007669"/>
    <property type="project" value="UniProtKB-KW"/>
</dbReference>
<evidence type="ECO:0000313" key="7">
    <source>
        <dbReference type="EMBL" id="MFC6879512.1"/>
    </source>
</evidence>
<keyword evidence="3" id="KW-0274">FAD</keyword>
<evidence type="ECO:0000256" key="2">
    <source>
        <dbReference type="ARBA" id="ARBA00022630"/>
    </source>
</evidence>